<dbReference type="AlphaFoldDB" id="A0A072NSY6"/>
<evidence type="ECO:0000313" key="1">
    <source>
        <dbReference type="EMBL" id="KEF39988.1"/>
    </source>
</evidence>
<evidence type="ECO:0000313" key="2">
    <source>
        <dbReference type="Proteomes" id="UP000027936"/>
    </source>
</evidence>
<dbReference type="EMBL" id="JJRY01000002">
    <property type="protein sequence ID" value="KEF39988.1"/>
    <property type="molecule type" value="Genomic_DNA"/>
</dbReference>
<gene>
    <name evidence="1" type="ORF">M670_01012</name>
</gene>
<name>A0A072NSY6_SCHAZ</name>
<reference evidence="1 2" key="1">
    <citation type="submission" date="2014-04" db="EMBL/GenBank/DDBJ databases">
        <title>Draft genome sequence of Bacillus azotoformans MEV2011, a (co-) denitrifying strain unable to grow in the presence of oxygen.</title>
        <authorList>
            <person name="Nielsen M."/>
            <person name="Schreiber L."/>
            <person name="Finster K."/>
            <person name="Schramm A."/>
        </authorList>
    </citation>
    <scope>NUCLEOTIDE SEQUENCE [LARGE SCALE GENOMIC DNA]</scope>
    <source>
        <strain evidence="1 2">MEV2011</strain>
    </source>
</reference>
<organism evidence="1 2">
    <name type="scientific">Schinkia azotoformans MEV2011</name>
    <dbReference type="NCBI Taxonomy" id="1348973"/>
    <lineage>
        <taxon>Bacteria</taxon>
        <taxon>Bacillati</taxon>
        <taxon>Bacillota</taxon>
        <taxon>Bacilli</taxon>
        <taxon>Bacillales</taxon>
        <taxon>Bacillaceae</taxon>
        <taxon>Calidifontibacillus/Schinkia group</taxon>
        <taxon>Schinkia</taxon>
    </lineage>
</organism>
<dbReference type="RefSeq" id="WP_035193742.1">
    <property type="nucleotide sequence ID" value="NZ_JJRY01000002.1"/>
</dbReference>
<evidence type="ECO:0008006" key="3">
    <source>
        <dbReference type="Google" id="ProtNLM"/>
    </source>
</evidence>
<dbReference type="OrthoDB" id="2989892at2"/>
<protein>
    <recommendedName>
        <fullName evidence="3">Sigma-70 family RNA polymerase sigma factor</fullName>
    </recommendedName>
</protein>
<dbReference type="Proteomes" id="UP000027936">
    <property type="component" value="Unassembled WGS sequence"/>
</dbReference>
<dbReference type="PATRIC" id="fig|1348973.3.peg.986"/>
<proteinExistence type="predicted"/>
<comment type="caution">
    <text evidence="1">The sequence shown here is derived from an EMBL/GenBank/DDBJ whole genome shotgun (WGS) entry which is preliminary data.</text>
</comment>
<sequence length="232" mass="27700">MLTARVQQTKIQMHYENKIQRIRNHKKRNIKILLEEEWKRFAIRRLEKGADYAFSIIFQNSSLIKLIKDTGRGFYNAWRKNCRLSYHDFQSVLYEKAWKIIDDYSPHGKWYLYEHLQRGLHQACVDFLRREGLTKDRTSHINAEFHRTTGLSENNQESDLFDLEESVLFSKSIKEVLATLEADELKVFNIFLDSDNIEEVTLDVICHEMGLKHRQQAKRILDRLKVKLSKIE</sequence>
<accession>A0A072NSY6</accession>